<evidence type="ECO:0000313" key="2">
    <source>
        <dbReference type="EMBL" id="QSL64468.1"/>
    </source>
</evidence>
<dbReference type="OrthoDB" id="5577209at2759"/>
<dbReference type="Gene3D" id="1.10.8.10">
    <property type="entry name" value="DNA helicase RuvA subunit, C-terminal domain"/>
    <property type="match status" value="1"/>
</dbReference>
<feature type="domain" description="CUE" evidence="1">
    <location>
        <begin position="315"/>
        <end position="358"/>
    </location>
</feature>
<dbReference type="SUPFAM" id="SSF46934">
    <property type="entry name" value="UBA-like"/>
    <property type="match status" value="1"/>
</dbReference>
<dbReference type="AlphaFoldDB" id="A0A899FZB0"/>
<organism evidence="2 3">
    <name type="scientific">Pneumocystis wakefieldiae</name>
    <dbReference type="NCBI Taxonomy" id="38082"/>
    <lineage>
        <taxon>Eukaryota</taxon>
        <taxon>Fungi</taxon>
        <taxon>Dikarya</taxon>
        <taxon>Ascomycota</taxon>
        <taxon>Taphrinomycotina</taxon>
        <taxon>Pneumocystomycetes</taxon>
        <taxon>Pneumocystaceae</taxon>
        <taxon>Pneumocystis</taxon>
    </lineage>
</organism>
<dbReference type="InterPro" id="IPR003892">
    <property type="entry name" value="CUE"/>
</dbReference>
<name>A0A899FZB0_9ASCO</name>
<evidence type="ECO:0000259" key="1">
    <source>
        <dbReference type="PROSITE" id="PS51140"/>
    </source>
</evidence>
<dbReference type="EMBL" id="CP054533">
    <property type="protein sequence ID" value="QSL64468.1"/>
    <property type="molecule type" value="Genomic_DNA"/>
</dbReference>
<proteinExistence type="predicted"/>
<dbReference type="InterPro" id="IPR009060">
    <property type="entry name" value="UBA-like_sf"/>
</dbReference>
<keyword evidence="3" id="KW-1185">Reference proteome</keyword>
<dbReference type="GO" id="GO:0043130">
    <property type="term" value="F:ubiquitin binding"/>
    <property type="evidence" value="ECO:0007669"/>
    <property type="project" value="InterPro"/>
</dbReference>
<dbReference type="PROSITE" id="PS51140">
    <property type="entry name" value="CUE"/>
    <property type="match status" value="1"/>
</dbReference>
<accession>A0A899FZB0</accession>
<gene>
    <name evidence="2" type="ORF">MERGE_001769</name>
</gene>
<protein>
    <recommendedName>
        <fullName evidence="1">CUE domain-containing protein</fullName>
    </recommendedName>
</protein>
<dbReference type="Proteomes" id="UP000663699">
    <property type="component" value="Chromosome 2"/>
</dbReference>
<sequence length="569" mass="66490">MHITGYPSMGLRVKIAKDEWKCALDMWVKCIECVVGVSDAEFGCLLDDRQSEPLYMFIKDYLDAHTLRKCAGFLDNIDGQDGERLEKSLFSLLYRIFTLERPVAHIFKIPFVIFDFCTLFGFSSPACVFFALENVYKYAKKEVSLQIQDVYQNFSELIGKLVSLKDNELLEDALMYQVAFRSLIVFIQFCFPATCVFLQDDEFLQLMIHLYHQDSVVDVMKSDFLCLVYTLFTAFLSENEARLLIIKRFVWLYENLSLETALLHDLVLDTSIVERFHEFELFSEEIMSQLRILRENNETNNSKKSSLDTLDPSIRRLSLISHIKDIFPGCSEELIESYLKKHCDDVEAAIAHILEEFFPSNNPLVDKKASNFKSYDEELPKHVSKMLVDHTDNTNILVDHPKIYKGKKNFETADDMLKDKSFIREYKQTILDLDLLNQDDERDDTYDEVDGFINLESYEEKSSKLMNTMDEMLYLTYIISPEVFERSSHIRRSSDRIELRSKTGLSDEQIEGWKIMLDRNPKQLEKLENMFKFSGDQNLTSLKSDDQDNKFNKKSLISQCLYKKGKKNR</sequence>
<dbReference type="Pfam" id="PF02845">
    <property type="entry name" value="CUE"/>
    <property type="match status" value="1"/>
</dbReference>
<reference evidence="2" key="1">
    <citation type="submission" date="2020-06" db="EMBL/GenBank/DDBJ databases">
        <title>Genomes of multiple members of Pneumocystis genus reveal paths to human pathogen Pneumocystis jirovecii.</title>
        <authorList>
            <person name="Cisse O.H."/>
            <person name="Ma L."/>
            <person name="Dekker J."/>
            <person name="Khil P."/>
            <person name="Jo J."/>
            <person name="Brenchley J."/>
            <person name="Blair R."/>
            <person name="Pahar B."/>
            <person name="Chabe M."/>
            <person name="Van Rompay K.A."/>
            <person name="Keesler R."/>
            <person name="Sukura A."/>
            <person name="Hirsch V."/>
            <person name="Kutty G."/>
            <person name="Liu Y."/>
            <person name="Peng L."/>
            <person name="Chen J."/>
            <person name="Song J."/>
            <person name="Weissenbacher-Lang C."/>
            <person name="Xu J."/>
            <person name="Upham N.S."/>
            <person name="Stajich J.E."/>
            <person name="Cuomo C.A."/>
            <person name="Cushion M.T."/>
            <person name="Kovacs J.A."/>
        </authorList>
    </citation>
    <scope>NUCLEOTIDE SEQUENCE</scope>
    <source>
        <strain evidence="2">2A</strain>
    </source>
</reference>
<evidence type="ECO:0000313" key="3">
    <source>
        <dbReference type="Proteomes" id="UP000663699"/>
    </source>
</evidence>